<comment type="similarity">
    <text evidence="2 4">Belongs to the AB hydrolase superfamily. Lipase family.</text>
</comment>
<dbReference type="SUPFAM" id="SSF53474">
    <property type="entry name" value="alpha/beta-Hydrolases"/>
    <property type="match status" value="1"/>
</dbReference>
<comment type="subcellular location">
    <subcellularLocation>
        <location evidence="1">Secreted</location>
    </subcellularLocation>
</comment>
<evidence type="ECO:0000256" key="1">
    <source>
        <dbReference type="ARBA" id="ARBA00004613"/>
    </source>
</evidence>
<dbReference type="Gene3D" id="3.40.50.1820">
    <property type="entry name" value="alpha/beta hydrolase"/>
    <property type="match status" value="1"/>
</dbReference>
<gene>
    <name evidence="6" type="ORF">Ocin01_08948</name>
</gene>
<dbReference type="Proteomes" id="UP000094527">
    <property type="component" value="Unassembled WGS sequence"/>
</dbReference>
<dbReference type="InterPro" id="IPR029058">
    <property type="entry name" value="AB_hydrolase_fold"/>
</dbReference>
<dbReference type="GO" id="GO:0016298">
    <property type="term" value="F:lipase activity"/>
    <property type="evidence" value="ECO:0007669"/>
    <property type="project" value="InterPro"/>
</dbReference>
<dbReference type="AlphaFoldDB" id="A0A1D2MXE6"/>
<dbReference type="OrthoDB" id="199913at2759"/>
<keyword evidence="3" id="KW-0964">Secreted</keyword>
<dbReference type="InterPro" id="IPR000734">
    <property type="entry name" value="TAG_lipase"/>
</dbReference>
<dbReference type="EMBL" id="LJIJ01000417">
    <property type="protein sequence ID" value="ODM97713.1"/>
    <property type="molecule type" value="Genomic_DNA"/>
</dbReference>
<dbReference type="InterPro" id="IPR013818">
    <property type="entry name" value="Lipase"/>
</dbReference>
<dbReference type="STRING" id="48709.A0A1D2MXE6"/>
<feature type="domain" description="Lipase" evidence="5">
    <location>
        <begin position="4"/>
        <end position="137"/>
    </location>
</feature>
<evidence type="ECO:0000256" key="2">
    <source>
        <dbReference type="ARBA" id="ARBA00010701"/>
    </source>
</evidence>
<evidence type="ECO:0000256" key="3">
    <source>
        <dbReference type="ARBA" id="ARBA00022525"/>
    </source>
</evidence>
<comment type="caution">
    <text evidence="6">The sequence shown here is derived from an EMBL/GenBank/DDBJ whole genome shotgun (WGS) entry which is preliminary data.</text>
</comment>
<proteinExistence type="inferred from homology"/>
<organism evidence="6 7">
    <name type="scientific">Orchesella cincta</name>
    <name type="common">Springtail</name>
    <name type="synonym">Podura cincta</name>
    <dbReference type="NCBI Taxonomy" id="48709"/>
    <lineage>
        <taxon>Eukaryota</taxon>
        <taxon>Metazoa</taxon>
        <taxon>Ecdysozoa</taxon>
        <taxon>Arthropoda</taxon>
        <taxon>Hexapoda</taxon>
        <taxon>Collembola</taxon>
        <taxon>Entomobryomorpha</taxon>
        <taxon>Entomobryoidea</taxon>
        <taxon>Orchesellidae</taxon>
        <taxon>Orchesellinae</taxon>
        <taxon>Orchesella</taxon>
    </lineage>
</organism>
<evidence type="ECO:0000313" key="6">
    <source>
        <dbReference type="EMBL" id="ODM97713.1"/>
    </source>
</evidence>
<evidence type="ECO:0000259" key="5">
    <source>
        <dbReference type="Pfam" id="PF00151"/>
    </source>
</evidence>
<reference evidence="6 7" key="1">
    <citation type="journal article" date="2016" name="Genome Biol. Evol.">
        <title>Gene Family Evolution Reflects Adaptation to Soil Environmental Stressors in the Genome of the Collembolan Orchesella cincta.</title>
        <authorList>
            <person name="Faddeeva-Vakhrusheva A."/>
            <person name="Derks M.F."/>
            <person name="Anvar S.Y."/>
            <person name="Agamennone V."/>
            <person name="Suring W."/>
            <person name="Smit S."/>
            <person name="van Straalen N.M."/>
            <person name="Roelofs D."/>
        </authorList>
    </citation>
    <scope>NUCLEOTIDE SEQUENCE [LARGE SCALE GENOMIC DNA]</scope>
    <source>
        <tissue evidence="6">Mixed pool</tissue>
    </source>
</reference>
<evidence type="ECO:0000256" key="4">
    <source>
        <dbReference type="RuleBase" id="RU004262"/>
    </source>
</evidence>
<dbReference type="GO" id="GO:0005615">
    <property type="term" value="C:extracellular space"/>
    <property type="evidence" value="ECO:0007669"/>
    <property type="project" value="TreeGrafter"/>
</dbReference>
<dbReference type="PANTHER" id="PTHR11610:SF173">
    <property type="entry name" value="LIPASE DOMAIN-CONTAINING PROTEIN-RELATED"/>
    <property type="match status" value="1"/>
</dbReference>
<accession>A0A1D2MXE6</accession>
<evidence type="ECO:0000313" key="7">
    <source>
        <dbReference type="Proteomes" id="UP000094527"/>
    </source>
</evidence>
<keyword evidence="7" id="KW-1185">Reference proteome</keyword>
<dbReference type="GO" id="GO:0016042">
    <property type="term" value="P:lipid catabolic process"/>
    <property type="evidence" value="ECO:0007669"/>
    <property type="project" value="TreeGrafter"/>
</dbReference>
<protein>
    <submittedName>
        <fullName evidence="6">Lipase member H</fullName>
    </submittedName>
</protein>
<name>A0A1D2MXE6_ORCCI</name>
<dbReference type="PANTHER" id="PTHR11610">
    <property type="entry name" value="LIPASE"/>
    <property type="match status" value="1"/>
</dbReference>
<dbReference type="Pfam" id="PF00151">
    <property type="entry name" value="Lipase"/>
    <property type="match status" value="1"/>
</dbReference>
<sequence length="158" mass="17581">MNNYERKVGRITGLDVMNMFFVYKNQLKLSNLIESSDATFTDIIHTNDGQIGLQGDYGQVDVYPDGGEHQNSCLQSGPLGNLIEFATGGCSHIIVARYWAESIDNDTMTACKADSYEDFKNANNSRCINEKATFGEYVSQSAFGKFYLDYPLTKAPTL</sequence>